<dbReference type="OrthoDB" id="2278560at2759"/>
<name>A0A8H7S460_9FUNG</name>
<organism evidence="1 2">
    <name type="scientific">Circinella minor</name>
    <dbReference type="NCBI Taxonomy" id="1195481"/>
    <lineage>
        <taxon>Eukaryota</taxon>
        <taxon>Fungi</taxon>
        <taxon>Fungi incertae sedis</taxon>
        <taxon>Mucoromycota</taxon>
        <taxon>Mucoromycotina</taxon>
        <taxon>Mucoromycetes</taxon>
        <taxon>Mucorales</taxon>
        <taxon>Lichtheimiaceae</taxon>
        <taxon>Circinella</taxon>
    </lineage>
</organism>
<reference evidence="1 2" key="1">
    <citation type="submission" date="2020-12" db="EMBL/GenBank/DDBJ databases">
        <title>Metabolic potential, ecology and presence of endohyphal bacteria is reflected in genomic diversity of Mucoromycotina.</title>
        <authorList>
            <person name="Muszewska A."/>
            <person name="Okrasinska A."/>
            <person name="Steczkiewicz K."/>
            <person name="Drgas O."/>
            <person name="Orlowska M."/>
            <person name="Perlinska-Lenart U."/>
            <person name="Aleksandrzak-Piekarczyk T."/>
            <person name="Szatraj K."/>
            <person name="Zielenkiewicz U."/>
            <person name="Pilsyk S."/>
            <person name="Malc E."/>
            <person name="Mieczkowski P."/>
            <person name="Kruszewska J.S."/>
            <person name="Biernat P."/>
            <person name="Pawlowska J."/>
        </authorList>
    </citation>
    <scope>NUCLEOTIDE SEQUENCE [LARGE SCALE GENOMIC DNA]</scope>
    <source>
        <strain evidence="1 2">CBS 142.35</strain>
    </source>
</reference>
<comment type="caution">
    <text evidence="1">The sequence shown here is derived from an EMBL/GenBank/DDBJ whole genome shotgun (WGS) entry which is preliminary data.</text>
</comment>
<dbReference type="Proteomes" id="UP000646827">
    <property type="component" value="Unassembled WGS sequence"/>
</dbReference>
<sequence length="172" mass="20159">MVLADLPSMKIRARTLRLKFASRLPTLPTSTMARSAELSFLWDKHQPDQQWRKITIDNPLHQLYNTLRNNLNPPKFPVTKAINEKREEYIFRRNRLKTIKYMRNKQFIINNTPPKSEIGLSSGKWKAVWPAFIRVLREIDILGRPNEIFDVDEPAPDEALELPIINTAQNEQ</sequence>
<keyword evidence="2" id="KW-1185">Reference proteome</keyword>
<dbReference type="EMBL" id="JAEPRB010000083">
    <property type="protein sequence ID" value="KAG2222409.1"/>
    <property type="molecule type" value="Genomic_DNA"/>
</dbReference>
<evidence type="ECO:0000313" key="2">
    <source>
        <dbReference type="Proteomes" id="UP000646827"/>
    </source>
</evidence>
<accession>A0A8H7S460</accession>
<dbReference type="AlphaFoldDB" id="A0A8H7S460"/>
<protein>
    <submittedName>
        <fullName evidence="1">Uncharacterized protein</fullName>
    </submittedName>
</protein>
<gene>
    <name evidence="1" type="ORF">INT45_009421</name>
</gene>
<evidence type="ECO:0000313" key="1">
    <source>
        <dbReference type="EMBL" id="KAG2222409.1"/>
    </source>
</evidence>
<proteinExistence type="predicted"/>